<dbReference type="AlphaFoldDB" id="A0A5B0M6G2"/>
<name>A0A5B0M6G2_PUCGR</name>
<keyword evidence="3" id="KW-1185">Reference proteome</keyword>
<evidence type="ECO:0000313" key="3">
    <source>
        <dbReference type="Proteomes" id="UP000324748"/>
    </source>
</evidence>
<dbReference type="EMBL" id="VSWC01000170">
    <property type="protein sequence ID" value="KAA1071926.1"/>
    <property type="molecule type" value="Genomic_DNA"/>
</dbReference>
<protein>
    <submittedName>
        <fullName evidence="2">Uncharacterized protein</fullName>
    </submittedName>
</protein>
<comment type="caution">
    <text evidence="2">The sequence shown here is derived from an EMBL/GenBank/DDBJ whole genome shotgun (WGS) entry which is preliminary data.</text>
</comment>
<evidence type="ECO:0000313" key="2">
    <source>
        <dbReference type="EMBL" id="KAA1071926.1"/>
    </source>
</evidence>
<accession>A0A5B0M6G2</accession>
<reference evidence="2 3" key="1">
    <citation type="submission" date="2019-05" db="EMBL/GenBank/DDBJ databases">
        <title>Emergence of the Ug99 lineage of the wheat stem rust pathogen through somatic hybridization.</title>
        <authorList>
            <person name="Li F."/>
            <person name="Upadhyaya N.M."/>
            <person name="Sperschneider J."/>
            <person name="Matny O."/>
            <person name="Nguyen-Phuc H."/>
            <person name="Mago R."/>
            <person name="Raley C."/>
            <person name="Miller M.E."/>
            <person name="Silverstein K.A.T."/>
            <person name="Henningsen E."/>
            <person name="Hirsch C.D."/>
            <person name="Visser B."/>
            <person name="Pretorius Z.A."/>
            <person name="Steffenson B.J."/>
            <person name="Schwessinger B."/>
            <person name="Dodds P.N."/>
            <person name="Figueroa M."/>
        </authorList>
    </citation>
    <scope>NUCLEOTIDE SEQUENCE [LARGE SCALE GENOMIC DNA]</scope>
    <source>
        <strain evidence="2">21-0</strain>
    </source>
</reference>
<proteinExistence type="predicted"/>
<organism evidence="2 3">
    <name type="scientific">Puccinia graminis f. sp. tritici</name>
    <dbReference type="NCBI Taxonomy" id="56615"/>
    <lineage>
        <taxon>Eukaryota</taxon>
        <taxon>Fungi</taxon>
        <taxon>Dikarya</taxon>
        <taxon>Basidiomycota</taxon>
        <taxon>Pucciniomycotina</taxon>
        <taxon>Pucciniomycetes</taxon>
        <taxon>Pucciniales</taxon>
        <taxon>Pucciniaceae</taxon>
        <taxon>Puccinia</taxon>
    </lineage>
</organism>
<evidence type="ECO:0000256" key="1">
    <source>
        <dbReference type="SAM" id="MobiDB-lite"/>
    </source>
</evidence>
<gene>
    <name evidence="2" type="ORF">PGT21_022985</name>
</gene>
<sequence>MTTRTSNDIGTHPGMAATRSQTIIIQTTSASVPPPANSRLLSRSPHPQGGPD</sequence>
<feature type="region of interest" description="Disordered" evidence="1">
    <location>
        <begin position="29"/>
        <end position="52"/>
    </location>
</feature>
<dbReference type="Proteomes" id="UP000324748">
    <property type="component" value="Unassembled WGS sequence"/>
</dbReference>